<dbReference type="EMBL" id="JBGUAW010000004">
    <property type="protein sequence ID" value="MFA9460447.1"/>
    <property type="molecule type" value="Genomic_DNA"/>
</dbReference>
<sequence length="247" mass="26866">MSNDHPIQPGCLYGVGTGPGDPELITLKAARLIGECPVVAHFCRRNGGGQARRIAEAHLRAEQVELPLAYPVTTELPHGSDTYRERIEAFFDESADALAEHLAAGRSVAVLNEGDPFFYGSFMHVYLRLRDRFPTRVIPGVLSATAAAAQLPTPLTMRDDVLTVIPGTLPEADLRDALADTDAAVIMKVGSHLGQITRVLEELGLREGAWYVAKASMEAEEVRPLAEAPERAPYFSMIVLPGRGERR</sequence>
<dbReference type="SUPFAM" id="SSF53790">
    <property type="entry name" value="Tetrapyrrole methylase"/>
    <property type="match status" value="1"/>
</dbReference>
<evidence type="ECO:0000313" key="10">
    <source>
        <dbReference type="Proteomes" id="UP001575181"/>
    </source>
</evidence>
<dbReference type="NCBIfam" id="TIGR01467">
    <property type="entry name" value="cobI_cbiL"/>
    <property type="match status" value="1"/>
</dbReference>
<protein>
    <submittedName>
        <fullName evidence="9">Precorrin-2 C(20)-methyltransferase</fullName>
        <ecNumber evidence="9">2.1.1.130</ecNumber>
    </submittedName>
</protein>
<dbReference type="InterPro" id="IPR000878">
    <property type="entry name" value="4pyrrol_Mease"/>
</dbReference>
<dbReference type="GO" id="GO:0030788">
    <property type="term" value="F:precorrin-2 C20-methyltransferase activity"/>
    <property type="evidence" value="ECO:0007669"/>
    <property type="project" value="UniProtKB-EC"/>
</dbReference>
<dbReference type="Proteomes" id="UP001575181">
    <property type="component" value="Unassembled WGS sequence"/>
</dbReference>
<dbReference type="InterPro" id="IPR012382">
    <property type="entry name" value="CobI/CbiL"/>
</dbReference>
<evidence type="ECO:0000256" key="1">
    <source>
        <dbReference type="ARBA" id="ARBA00004953"/>
    </source>
</evidence>
<proteinExistence type="inferred from homology"/>
<dbReference type="InterPro" id="IPR003043">
    <property type="entry name" value="Uropor_MeTrfase_CS"/>
</dbReference>
<evidence type="ECO:0000256" key="2">
    <source>
        <dbReference type="ARBA" id="ARBA00005879"/>
    </source>
</evidence>
<evidence type="ECO:0000256" key="5">
    <source>
        <dbReference type="ARBA" id="ARBA00022679"/>
    </source>
</evidence>
<evidence type="ECO:0000256" key="6">
    <source>
        <dbReference type="ARBA" id="ARBA00022691"/>
    </source>
</evidence>
<keyword evidence="5 9" id="KW-0808">Transferase</keyword>
<keyword evidence="3" id="KW-0169">Cobalamin biosynthesis</keyword>
<dbReference type="NCBIfam" id="NF004647">
    <property type="entry name" value="PRK05990.1"/>
    <property type="match status" value="1"/>
</dbReference>
<dbReference type="PIRSF" id="PIRSF036427">
    <property type="entry name" value="Precrrn-2_mtase"/>
    <property type="match status" value="1"/>
</dbReference>
<dbReference type="PANTHER" id="PTHR43467:SF2">
    <property type="entry name" value="COBALT-PRECORRIN-2 C(20)-METHYLTRANSFERASE"/>
    <property type="match status" value="1"/>
</dbReference>
<evidence type="ECO:0000259" key="8">
    <source>
        <dbReference type="Pfam" id="PF00590"/>
    </source>
</evidence>
<comment type="pathway">
    <text evidence="1">Cofactor biosynthesis; adenosylcobalamin biosynthesis.</text>
</comment>
<dbReference type="InterPro" id="IPR006364">
    <property type="entry name" value="CobI/CbiL/CobIJ_dom"/>
</dbReference>
<dbReference type="CDD" id="cd11645">
    <property type="entry name" value="Precorrin_2_C20_MT"/>
    <property type="match status" value="1"/>
</dbReference>
<evidence type="ECO:0000256" key="4">
    <source>
        <dbReference type="ARBA" id="ARBA00022603"/>
    </source>
</evidence>
<dbReference type="InterPro" id="IPR014777">
    <property type="entry name" value="4pyrrole_Mease_sub1"/>
</dbReference>
<dbReference type="EC" id="2.1.1.130" evidence="9"/>
<dbReference type="PROSITE" id="PS00839">
    <property type="entry name" value="SUMT_1"/>
    <property type="match status" value="1"/>
</dbReference>
<evidence type="ECO:0000256" key="7">
    <source>
        <dbReference type="PIRNR" id="PIRNR036427"/>
    </source>
</evidence>
<feature type="domain" description="Tetrapyrrole methylase" evidence="8">
    <location>
        <begin position="12"/>
        <end position="224"/>
    </location>
</feature>
<evidence type="ECO:0000256" key="3">
    <source>
        <dbReference type="ARBA" id="ARBA00022573"/>
    </source>
</evidence>
<name>A0ABV4TTX3_9GAMM</name>
<dbReference type="InterPro" id="IPR014776">
    <property type="entry name" value="4pyrrole_Mease_sub2"/>
</dbReference>
<dbReference type="Pfam" id="PF00590">
    <property type="entry name" value="TP_methylase"/>
    <property type="match status" value="1"/>
</dbReference>
<dbReference type="GO" id="GO:0032259">
    <property type="term" value="P:methylation"/>
    <property type="evidence" value="ECO:0007669"/>
    <property type="project" value="UniProtKB-KW"/>
</dbReference>
<comment type="similarity">
    <text evidence="2 7">Belongs to the precorrin methyltransferase family.</text>
</comment>
<accession>A0ABV4TTX3</accession>
<dbReference type="RefSeq" id="WP_373655233.1">
    <property type="nucleotide sequence ID" value="NZ_JBGUAW010000004.1"/>
</dbReference>
<evidence type="ECO:0000313" key="9">
    <source>
        <dbReference type="EMBL" id="MFA9460447.1"/>
    </source>
</evidence>
<keyword evidence="10" id="KW-1185">Reference proteome</keyword>
<dbReference type="Gene3D" id="3.40.1010.10">
    <property type="entry name" value="Cobalt-precorrin-4 Transmethylase, Domain 1"/>
    <property type="match status" value="1"/>
</dbReference>
<comment type="caution">
    <text evidence="9">The sequence shown here is derived from an EMBL/GenBank/DDBJ whole genome shotgun (WGS) entry which is preliminary data.</text>
</comment>
<dbReference type="PANTHER" id="PTHR43467">
    <property type="entry name" value="COBALT-PRECORRIN-2 C(20)-METHYLTRANSFERASE"/>
    <property type="match status" value="1"/>
</dbReference>
<gene>
    <name evidence="9" type="ORF">ACERLL_06345</name>
</gene>
<dbReference type="Gene3D" id="3.30.950.10">
    <property type="entry name" value="Methyltransferase, Cobalt-precorrin-4 Transmethylase, Domain 2"/>
    <property type="match status" value="1"/>
</dbReference>
<keyword evidence="4 9" id="KW-0489">Methyltransferase</keyword>
<dbReference type="InterPro" id="IPR035996">
    <property type="entry name" value="4pyrrol_Methylase_sf"/>
</dbReference>
<organism evidence="9 10">
    <name type="scientific">Thiohalorhabdus methylotrophus</name>
    <dbReference type="NCBI Taxonomy" id="3242694"/>
    <lineage>
        <taxon>Bacteria</taxon>
        <taxon>Pseudomonadati</taxon>
        <taxon>Pseudomonadota</taxon>
        <taxon>Gammaproteobacteria</taxon>
        <taxon>Thiohalorhabdales</taxon>
        <taxon>Thiohalorhabdaceae</taxon>
        <taxon>Thiohalorhabdus</taxon>
    </lineage>
</organism>
<keyword evidence="6" id="KW-0949">S-adenosyl-L-methionine</keyword>
<reference evidence="9 10" key="1">
    <citation type="submission" date="2024-08" db="EMBL/GenBank/DDBJ databases">
        <title>Whole-genome sequencing of halo(alkali)philic microorganisms from hypersaline lakes.</title>
        <authorList>
            <person name="Sorokin D.Y."/>
            <person name="Merkel A.Y."/>
            <person name="Messina E."/>
            <person name="Yakimov M."/>
        </authorList>
    </citation>
    <scope>NUCLEOTIDE SEQUENCE [LARGE SCALE GENOMIC DNA]</scope>
    <source>
        <strain evidence="9 10">Cl-TMA</strain>
    </source>
</reference>